<name>F0JER2_9BACT</name>
<keyword evidence="5 10" id="KW-0067">ATP-binding</keyword>
<evidence type="ECO:0000256" key="4">
    <source>
        <dbReference type="ARBA" id="ARBA00022806"/>
    </source>
</evidence>
<dbReference type="GO" id="GO:0000725">
    <property type="term" value="P:recombinational repair"/>
    <property type="evidence" value="ECO:0007669"/>
    <property type="project" value="TreeGrafter"/>
</dbReference>
<dbReference type="GO" id="GO:0003677">
    <property type="term" value="F:DNA binding"/>
    <property type="evidence" value="ECO:0007669"/>
    <property type="project" value="InterPro"/>
</dbReference>
<comment type="similarity">
    <text evidence="1">Belongs to the helicase family. UvrD subfamily.</text>
</comment>
<dbReference type="EMBL" id="CP003220">
    <property type="protein sequence ID" value="EGB13547.1"/>
    <property type="molecule type" value="Genomic_DNA"/>
</dbReference>
<dbReference type="EC" id="5.6.2.4" evidence="8"/>
<gene>
    <name evidence="14" type="ORF">DND132_0330</name>
</gene>
<dbReference type="Gene3D" id="1.10.486.10">
    <property type="entry name" value="PCRA, domain 4"/>
    <property type="match status" value="1"/>
</dbReference>
<proteinExistence type="inferred from homology"/>
<sequence length="718" mass="80966">MSIDFENELNDAQREAVTTTEGPVLVIAGAGSGKTRTIVYRLANLVQKGVDPAQILLLTFTRKAAQEMLARAETILGRPLHGTSGGTFHSFAYATLRRNAADIGFAGGFTLMDRADSENVCKEVRDELKLGKGDRSYPKKATLLDMITKSRNKELTIEAVMEREAYHLSPYLEDIQRIADGYAGFKRKHALVDYDDLLFLLDDLLAKNEPLRNQLQARYRYIMVDEYQDTNLVQARIVQQLAGPRGNVMAVGDDAQSIYAFRGANVANILKFPKIFEGTKLIRLEKNYRSVQPILDLTNEILKGATTKFDKHLYSDLKSDHLPQVIHPLSDQTQARLVVDQILELGRKHMLHDVAVLFRASYQSFPLEVALTRIGIDYQKFGGIRFHEAAHVKDVLAFIRLVINPHDLMAWQRAMEHIKGVGAKTVAKIYQAMHSGDEKYMAKMVKKHEQLRELLAELDRLRAGEKRPSAVLEAVLAFYQPILIEKYPDDYPKRQAGLEQLSQIAAGYKDMDQFIGDLSLDGDPDDEQRKENAVVLSTVHSAKGLEWAAVIIIDLVEDRFPSRKAMQRAEDLEEERRLMYVACTRAKEELRLFVPGSVYNRASGLSDPTLPSPFVMELPDTVFERLNESYGGGLETRRRPAYSLPDPVPPVYESRDEADARDVPEPARPKVDPSKLGFCKHKIFGKGKITAQLDANKYRVNFPGFGLKVIIGDYLEFL</sequence>
<dbReference type="PANTHER" id="PTHR11070">
    <property type="entry name" value="UVRD / RECB / PCRA DNA HELICASE FAMILY MEMBER"/>
    <property type="match status" value="1"/>
</dbReference>
<evidence type="ECO:0000256" key="6">
    <source>
        <dbReference type="ARBA" id="ARBA00023235"/>
    </source>
</evidence>
<protein>
    <recommendedName>
        <fullName evidence="8">DNA 3'-5' helicase</fullName>
        <ecNumber evidence="8">5.6.2.4</ecNumber>
    </recommendedName>
</protein>
<dbReference type="KEGG" id="ddn:DND132_0330"/>
<feature type="region of interest" description="Disordered" evidence="11">
    <location>
        <begin position="645"/>
        <end position="671"/>
    </location>
</feature>
<dbReference type="Gene3D" id="1.10.10.160">
    <property type="match status" value="1"/>
</dbReference>
<dbReference type="Gene3D" id="3.40.50.300">
    <property type="entry name" value="P-loop containing nucleotide triphosphate hydrolases"/>
    <property type="match status" value="2"/>
</dbReference>
<keyword evidence="3 10" id="KW-0378">Hydrolase</keyword>
<organism evidence="14 15">
    <name type="scientific">Pseudodesulfovibrio mercurii</name>
    <dbReference type="NCBI Taxonomy" id="641491"/>
    <lineage>
        <taxon>Bacteria</taxon>
        <taxon>Pseudomonadati</taxon>
        <taxon>Thermodesulfobacteriota</taxon>
        <taxon>Desulfovibrionia</taxon>
        <taxon>Desulfovibrionales</taxon>
        <taxon>Desulfovibrionaceae</taxon>
    </lineage>
</organism>
<dbReference type="eggNOG" id="COG0210">
    <property type="taxonomic scope" value="Bacteria"/>
</dbReference>
<dbReference type="CDD" id="cd17932">
    <property type="entry name" value="DEXQc_UvrD"/>
    <property type="match status" value="1"/>
</dbReference>
<dbReference type="InterPro" id="IPR013986">
    <property type="entry name" value="DExx_box_DNA_helicase_dom_sf"/>
</dbReference>
<dbReference type="Proteomes" id="UP000007845">
    <property type="component" value="Chromosome"/>
</dbReference>
<dbReference type="PROSITE" id="PS51198">
    <property type="entry name" value="UVRD_HELICASE_ATP_BIND"/>
    <property type="match status" value="1"/>
</dbReference>
<evidence type="ECO:0000259" key="12">
    <source>
        <dbReference type="PROSITE" id="PS51198"/>
    </source>
</evidence>
<dbReference type="GO" id="GO:0016887">
    <property type="term" value="F:ATP hydrolysis activity"/>
    <property type="evidence" value="ECO:0007669"/>
    <property type="project" value="RHEA"/>
</dbReference>
<dbReference type="GO" id="GO:0043138">
    <property type="term" value="F:3'-5' DNA helicase activity"/>
    <property type="evidence" value="ECO:0007669"/>
    <property type="project" value="UniProtKB-EC"/>
</dbReference>
<comment type="catalytic activity">
    <reaction evidence="9">
        <text>ATP + H2O = ADP + phosphate + H(+)</text>
        <dbReference type="Rhea" id="RHEA:13065"/>
        <dbReference type="ChEBI" id="CHEBI:15377"/>
        <dbReference type="ChEBI" id="CHEBI:15378"/>
        <dbReference type="ChEBI" id="CHEBI:30616"/>
        <dbReference type="ChEBI" id="CHEBI:43474"/>
        <dbReference type="ChEBI" id="CHEBI:456216"/>
        <dbReference type="EC" id="5.6.2.4"/>
    </reaction>
</comment>
<keyword evidence="15" id="KW-1185">Reference proteome</keyword>
<comment type="catalytic activity">
    <reaction evidence="7">
        <text>Couples ATP hydrolysis with the unwinding of duplex DNA by translocating in the 3'-5' direction.</text>
        <dbReference type="EC" id="5.6.2.4"/>
    </reaction>
</comment>
<evidence type="ECO:0000256" key="3">
    <source>
        <dbReference type="ARBA" id="ARBA00022801"/>
    </source>
</evidence>
<evidence type="ECO:0000256" key="2">
    <source>
        <dbReference type="ARBA" id="ARBA00022741"/>
    </source>
</evidence>
<dbReference type="SUPFAM" id="SSF52540">
    <property type="entry name" value="P-loop containing nucleoside triphosphate hydrolases"/>
    <property type="match status" value="1"/>
</dbReference>
<dbReference type="SMR" id="F0JER2"/>
<evidence type="ECO:0000256" key="1">
    <source>
        <dbReference type="ARBA" id="ARBA00009922"/>
    </source>
</evidence>
<accession>F0JER2</accession>
<dbReference type="AlphaFoldDB" id="F0JER2"/>
<dbReference type="GO" id="GO:0005524">
    <property type="term" value="F:ATP binding"/>
    <property type="evidence" value="ECO:0007669"/>
    <property type="project" value="UniProtKB-UniRule"/>
</dbReference>
<dbReference type="InterPro" id="IPR000212">
    <property type="entry name" value="DNA_helicase_UvrD/REP"/>
</dbReference>
<keyword evidence="4 10" id="KW-0347">Helicase</keyword>
<evidence type="ECO:0000313" key="15">
    <source>
        <dbReference type="Proteomes" id="UP000007845"/>
    </source>
</evidence>
<feature type="compositionally biased region" description="Basic and acidic residues" evidence="11">
    <location>
        <begin position="653"/>
        <end position="671"/>
    </location>
</feature>
<feature type="binding site" evidence="10">
    <location>
        <begin position="28"/>
        <end position="35"/>
    </location>
    <ligand>
        <name>ATP</name>
        <dbReference type="ChEBI" id="CHEBI:30616"/>
    </ligand>
</feature>
<evidence type="ECO:0000313" key="14">
    <source>
        <dbReference type="EMBL" id="EGB13547.1"/>
    </source>
</evidence>
<dbReference type="InterPro" id="IPR014017">
    <property type="entry name" value="DNA_helicase_UvrD-like_C"/>
</dbReference>
<evidence type="ECO:0000256" key="10">
    <source>
        <dbReference type="PROSITE-ProRule" id="PRU00560"/>
    </source>
</evidence>
<dbReference type="HOGENOM" id="CLU_004585_5_10_7"/>
<dbReference type="OrthoDB" id="9810135at2"/>
<dbReference type="PANTHER" id="PTHR11070:SF3">
    <property type="entry name" value="DNA 3'-5' HELICASE"/>
    <property type="match status" value="1"/>
</dbReference>
<dbReference type="PROSITE" id="PS51217">
    <property type="entry name" value="UVRD_HELICASE_CTER"/>
    <property type="match status" value="1"/>
</dbReference>
<dbReference type="STRING" id="641491.DND132_0330"/>
<dbReference type="Pfam" id="PF00580">
    <property type="entry name" value="UvrD-helicase"/>
    <property type="match status" value="1"/>
</dbReference>
<dbReference type="RefSeq" id="WP_014320975.1">
    <property type="nucleotide sequence ID" value="NC_016803.1"/>
</dbReference>
<feature type="domain" description="UvrD-like helicase C-terminal" evidence="13">
    <location>
        <begin position="292"/>
        <end position="544"/>
    </location>
</feature>
<keyword evidence="6" id="KW-0413">Isomerase</keyword>
<dbReference type="InterPro" id="IPR027417">
    <property type="entry name" value="P-loop_NTPase"/>
</dbReference>
<keyword evidence="2 10" id="KW-0547">Nucleotide-binding</keyword>
<evidence type="ECO:0000256" key="7">
    <source>
        <dbReference type="ARBA" id="ARBA00034617"/>
    </source>
</evidence>
<evidence type="ECO:0000256" key="9">
    <source>
        <dbReference type="ARBA" id="ARBA00048988"/>
    </source>
</evidence>
<evidence type="ECO:0000259" key="13">
    <source>
        <dbReference type="PROSITE" id="PS51217"/>
    </source>
</evidence>
<evidence type="ECO:0000256" key="8">
    <source>
        <dbReference type="ARBA" id="ARBA00034808"/>
    </source>
</evidence>
<feature type="domain" description="UvrD-like helicase ATP-binding" evidence="12">
    <location>
        <begin position="7"/>
        <end position="291"/>
    </location>
</feature>
<dbReference type="InterPro" id="IPR014016">
    <property type="entry name" value="UvrD-like_ATP-bd"/>
</dbReference>
<dbReference type="Pfam" id="PF13361">
    <property type="entry name" value="UvrD_C"/>
    <property type="match status" value="1"/>
</dbReference>
<reference evidence="14 15" key="1">
    <citation type="journal article" date="2011" name="J. Bacteriol.">
        <title>Genome sequence of the mercury-methylating strain Desulfovibrio desulfuricans ND132.</title>
        <authorList>
            <person name="Brown S.D."/>
            <person name="Gilmour C.C."/>
            <person name="Kucken A.M."/>
            <person name="Wall J.D."/>
            <person name="Elias D.A."/>
            <person name="Brandt C.C."/>
            <person name="Podar M."/>
            <person name="Chertkov O."/>
            <person name="Held B."/>
            <person name="Bruce D.C."/>
            <person name="Detter J.C."/>
            <person name="Tapia R."/>
            <person name="Han C.S."/>
            <person name="Goodwin L.A."/>
            <person name="Cheng J.F."/>
            <person name="Pitluck S."/>
            <person name="Woyke T."/>
            <person name="Mikhailova N."/>
            <person name="Ivanova N.N."/>
            <person name="Han J."/>
            <person name="Lucas S."/>
            <person name="Lapidus A.L."/>
            <person name="Land M.L."/>
            <person name="Hauser L.J."/>
            <person name="Palumbo A.V."/>
        </authorList>
    </citation>
    <scope>NUCLEOTIDE SEQUENCE [LARGE SCALE GENOMIC DNA]</scope>
    <source>
        <strain evidence="14 15">ND132</strain>
    </source>
</reference>
<evidence type="ECO:0000256" key="5">
    <source>
        <dbReference type="ARBA" id="ARBA00022840"/>
    </source>
</evidence>
<dbReference type="GO" id="GO:0005829">
    <property type="term" value="C:cytosol"/>
    <property type="evidence" value="ECO:0007669"/>
    <property type="project" value="TreeGrafter"/>
</dbReference>
<evidence type="ECO:0000256" key="11">
    <source>
        <dbReference type="SAM" id="MobiDB-lite"/>
    </source>
</evidence>